<feature type="region of interest" description="Disordered" evidence="1">
    <location>
        <begin position="190"/>
        <end position="213"/>
    </location>
</feature>
<dbReference type="PANTHER" id="PTHR21450">
    <property type="entry name" value="PROTEIN ALTERED PHOSPHATE STARVATION RESPONSE 1"/>
    <property type="match status" value="1"/>
</dbReference>
<evidence type="ECO:0000256" key="1">
    <source>
        <dbReference type="SAM" id="MobiDB-lite"/>
    </source>
</evidence>
<evidence type="ECO:0000313" key="5">
    <source>
        <dbReference type="Proteomes" id="UP000636800"/>
    </source>
</evidence>
<dbReference type="PANTHER" id="PTHR21450:SF6">
    <property type="entry name" value="EXPRESSED PROTEIN"/>
    <property type="match status" value="1"/>
</dbReference>
<dbReference type="Pfam" id="PF04782">
    <property type="entry name" value="DUF632"/>
    <property type="match status" value="2"/>
</dbReference>
<dbReference type="Proteomes" id="UP000636800">
    <property type="component" value="Chromosome 3"/>
</dbReference>
<feature type="region of interest" description="Disordered" evidence="1">
    <location>
        <begin position="67"/>
        <end position="117"/>
    </location>
</feature>
<dbReference type="Pfam" id="PF04783">
    <property type="entry name" value="DUF630"/>
    <property type="match status" value="1"/>
</dbReference>
<dbReference type="AlphaFoldDB" id="A0A835RB77"/>
<feature type="compositionally biased region" description="Polar residues" evidence="1">
    <location>
        <begin position="67"/>
        <end position="113"/>
    </location>
</feature>
<organism evidence="4 5">
    <name type="scientific">Vanilla planifolia</name>
    <name type="common">Vanilla</name>
    <dbReference type="NCBI Taxonomy" id="51239"/>
    <lineage>
        <taxon>Eukaryota</taxon>
        <taxon>Viridiplantae</taxon>
        <taxon>Streptophyta</taxon>
        <taxon>Embryophyta</taxon>
        <taxon>Tracheophyta</taxon>
        <taxon>Spermatophyta</taxon>
        <taxon>Magnoliopsida</taxon>
        <taxon>Liliopsida</taxon>
        <taxon>Asparagales</taxon>
        <taxon>Orchidaceae</taxon>
        <taxon>Vanilloideae</taxon>
        <taxon>Vanilleae</taxon>
        <taxon>Vanilla</taxon>
    </lineage>
</organism>
<feature type="domain" description="DUF632" evidence="2">
    <location>
        <begin position="506"/>
        <end position="713"/>
    </location>
</feature>
<feature type="domain" description="DUF630" evidence="3">
    <location>
        <begin position="1"/>
        <end position="57"/>
    </location>
</feature>
<protein>
    <submittedName>
        <fullName evidence="4">Uncharacterized protein</fullName>
    </submittedName>
</protein>
<name>A0A835RB77_VANPL</name>
<gene>
    <name evidence="4" type="ORF">HPP92_006660</name>
</gene>
<sequence>MGASNSKIEDDKALALCRERKHFVKQALDGRCLLAASHVSYVDSLRNTGVCLRQFVVHVVLGESSMQASTSAMPNPQTISPKTTLQSSNSNPSVSQHVEASEPFSSSPSTPLSGNFHVNHMTTARVPSIAIEERSPVLLTATLQTSSPLMFLESDSKKDPSHLNHMKNVSFPPKTIEERPPVPETVIVEASSPTKHSEQLSKENLSSEVPPLSDSPPQWDYFVPFHPLDSQFSIEDRKVISHRFDNADDIWRLTEEEGIPELEEENEHKTRAKNGDSFDSADDFDGASNEPLVQIYRNRNTQLDENLTNASPGLANGDNVVSETDHMNGECNALDTDIHQIEETSTMKLIKTTPAVALPLNRKKEPGSERKPNEDIISCFKEIEVLFIKASNSGREIPRMLEANKLQNRPIFTEEKAYKSKASIFLASCFTCCEEEVQLAQAPTSNEMKYLTWHSSMSSRFSPSRIPLGAAPNDDAEDLTSNLLSRTCMNAGLQNLILSSTSSLASGAIRREYDLKCRLLRLQDSRAESPYKIDKTRAVVKDLHSRIRVAIHRIDSISKSIEELRDKELQPQLEELIGVLTRMWAMMLDCHKNQSKIISDVCIRSSTKVSASPELHQQVVELLQLELRSLGSSFTKWISAHKFYLQAVNNWLLKCVLMAPAAKNKSTRRKSLQFSPRKDIAPAIFVTCQDWLKLLEELPEKEVEDAINKLIEVAAQFLPRTERGDGGLRSTLSFSRKS</sequence>
<dbReference type="EMBL" id="JADCNL010000003">
    <property type="protein sequence ID" value="KAG0487849.1"/>
    <property type="molecule type" value="Genomic_DNA"/>
</dbReference>
<feature type="compositionally biased region" description="Basic and acidic residues" evidence="1">
    <location>
        <begin position="266"/>
        <end position="276"/>
    </location>
</feature>
<evidence type="ECO:0000259" key="2">
    <source>
        <dbReference type="Pfam" id="PF04782"/>
    </source>
</evidence>
<feature type="region of interest" description="Disordered" evidence="1">
    <location>
        <begin position="263"/>
        <end position="287"/>
    </location>
</feature>
<dbReference type="InterPro" id="IPR006868">
    <property type="entry name" value="DUF630"/>
</dbReference>
<accession>A0A835RB77</accession>
<keyword evidence="5" id="KW-1185">Reference proteome</keyword>
<evidence type="ECO:0000313" key="4">
    <source>
        <dbReference type="EMBL" id="KAG0487849.1"/>
    </source>
</evidence>
<reference evidence="4 5" key="1">
    <citation type="journal article" date="2020" name="Nat. Food">
        <title>A phased Vanilla planifolia genome enables genetic improvement of flavour and production.</title>
        <authorList>
            <person name="Hasing T."/>
            <person name="Tang H."/>
            <person name="Brym M."/>
            <person name="Khazi F."/>
            <person name="Huang T."/>
            <person name="Chambers A.H."/>
        </authorList>
    </citation>
    <scope>NUCLEOTIDE SEQUENCE [LARGE SCALE GENOMIC DNA]</scope>
    <source>
        <tissue evidence="4">Leaf</tissue>
    </source>
</reference>
<feature type="region of interest" description="Disordered" evidence="1">
    <location>
        <begin position="155"/>
        <end position="178"/>
    </location>
</feature>
<evidence type="ECO:0000259" key="3">
    <source>
        <dbReference type="Pfam" id="PF04783"/>
    </source>
</evidence>
<feature type="domain" description="DUF632" evidence="2">
    <location>
        <begin position="378"/>
        <end position="492"/>
    </location>
</feature>
<proteinExistence type="predicted"/>
<dbReference type="InterPro" id="IPR006867">
    <property type="entry name" value="DUF632"/>
</dbReference>
<comment type="caution">
    <text evidence="4">The sequence shown here is derived from an EMBL/GenBank/DDBJ whole genome shotgun (WGS) entry which is preliminary data.</text>
</comment>